<dbReference type="GO" id="GO:0005634">
    <property type="term" value="C:nucleus"/>
    <property type="evidence" value="ECO:0007669"/>
    <property type="project" value="UniProtKB-SubCell"/>
</dbReference>
<dbReference type="SUPFAM" id="SSF46689">
    <property type="entry name" value="Homeodomain-like"/>
    <property type="match status" value="1"/>
</dbReference>
<dbReference type="AlphaFoldDB" id="A0AAV1RT84"/>
<feature type="compositionally biased region" description="Low complexity" evidence="10">
    <location>
        <begin position="84"/>
        <end position="116"/>
    </location>
</feature>
<dbReference type="InterPro" id="IPR006456">
    <property type="entry name" value="ZF_HD_homeobox_Cys/His_dimer"/>
</dbReference>
<dbReference type="NCBIfam" id="TIGR01566">
    <property type="entry name" value="ZF_HD_prot_N"/>
    <property type="match status" value="1"/>
</dbReference>
<evidence type="ECO:0000256" key="3">
    <source>
        <dbReference type="ARBA" id="ARBA00022771"/>
    </source>
</evidence>
<evidence type="ECO:0000256" key="8">
    <source>
        <dbReference type="ARBA" id="ARBA00023163"/>
    </source>
</evidence>
<keyword evidence="9" id="KW-0539">Nucleus</keyword>
<feature type="compositionally biased region" description="Basic residues" evidence="10">
    <location>
        <begin position="58"/>
        <end position="68"/>
    </location>
</feature>
<accession>A0AAV1RT84</accession>
<dbReference type="NCBIfam" id="TIGR01565">
    <property type="entry name" value="homeo_ZF_HD"/>
    <property type="match status" value="1"/>
</dbReference>
<comment type="caution">
    <text evidence="12">The sequence shown here is derived from an EMBL/GenBank/DDBJ whole genome shotgun (WGS) entry which is preliminary data.</text>
</comment>
<dbReference type="Pfam" id="PF04770">
    <property type="entry name" value="ZF-HD_dimer"/>
    <property type="match status" value="1"/>
</dbReference>
<dbReference type="Proteomes" id="UP001314170">
    <property type="component" value="Unassembled WGS sequence"/>
</dbReference>
<dbReference type="FunFam" id="1.10.10.60:FF:000257">
    <property type="entry name" value="Zinc-finger homeodomain protein 2"/>
    <property type="match status" value="1"/>
</dbReference>
<evidence type="ECO:0000313" key="12">
    <source>
        <dbReference type="EMBL" id="CAK7339581.1"/>
    </source>
</evidence>
<evidence type="ECO:0000256" key="10">
    <source>
        <dbReference type="SAM" id="MobiDB-lite"/>
    </source>
</evidence>
<feature type="domain" description="ZF-HD dimerization-type" evidence="11">
    <location>
        <begin position="119"/>
        <end position="168"/>
    </location>
</feature>
<evidence type="ECO:0000259" key="11">
    <source>
        <dbReference type="PROSITE" id="PS51523"/>
    </source>
</evidence>
<keyword evidence="2" id="KW-0479">Metal-binding</keyword>
<gene>
    <name evidence="12" type="ORF">DCAF_LOCUS14638</name>
</gene>
<keyword evidence="7" id="KW-0371">Homeobox</keyword>
<sequence>MELRGQDKELEMPNSLNYNPPNNRDSSSKVPNSGPARRDHHHHTATVLPLTLDDQSLYHHHQQQHHQAQKPTGDLDLTPDPAQATTSIANTSATNTAPTPSRSISRSPPPTASSASTRYRECLKNYAASMGGLVLDGCGEFMPGGEEGTLEAFNCAACQCHRNFHRREVDGEPQCVPNSTRYKNSNGQRNILPPPQQLVTSHAPPQPSFHQHHRYHHASLNTYAAPIAPMMMSFGGGGGGAAAESSSEDLHMYQSNLQMQASVQPSMSKKRFRTKFSQEQKDKMMDFAEKLGWRIQKQDEHEVQQFCSQEGVKRKVFKVWMHNNKQSMKKKQM</sequence>
<evidence type="ECO:0000313" key="13">
    <source>
        <dbReference type="Proteomes" id="UP001314170"/>
    </source>
</evidence>
<evidence type="ECO:0000256" key="2">
    <source>
        <dbReference type="ARBA" id="ARBA00022723"/>
    </source>
</evidence>
<evidence type="ECO:0000256" key="9">
    <source>
        <dbReference type="ARBA" id="ARBA00023242"/>
    </source>
</evidence>
<evidence type="ECO:0000256" key="4">
    <source>
        <dbReference type="ARBA" id="ARBA00022833"/>
    </source>
</evidence>
<feature type="compositionally biased region" description="Polar residues" evidence="10">
    <location>
        <begin position="14"/>
        <end position="31"/>
    </location>
</feature>
<keyword evidence="5" id="KW-0805">Transcription regulation</keyword>
<feature type="region of interest" description="Disordered" evidence="10">
    <location>
        <begin position="1"/>
        <end position="116"/>
    </location>
</feature>
<evidence type="ECO:0000256" key="7">
    <source>
        <dbReference type="ARBA" id="ARBA00023155"/>
    </source>
</evidence>
<feature type="region of interest" description="Disordered" evidence="10">
    <location>
        <begin position="170"/>
        <end position="214"/>
    </location>
</feature>
<keyword evidence="4" id="KW-0862">Zinc</keyword>
<keyword evidence="3" id="KW-0863">Zinc-finger</keyword>
<name>A0AAV1RT84_9ROSI</name>
<dbReference type="GO" id="GO:0008270">
    <property type="term" value="F:zinc ion binding"/>
    <property type="evidence" value="ECO:0007669"/>
    <property type="project" value="UniProtKB-KW"/>
</dbReference>
<comment type="subcellular location">
    <subcellularLocation>
        <location evidence="1">Nucleus</location>
    </subcellularLocation>
</comment>
<protein>
    <recommendedName>
        <fullName evidence="11">ZF-HD dimerization-type domain-containing protein</fullName>
    </recommendedName>
</protein>
<dbReference type="InterPro" id="IPR006455">
    <property type="entry name" value="Homeodomain_ZF_HD"/>
</dbReference>
<dbReference type="Gene3D" id="1.10.10.60">
    <property type="entry name" value="Homeodomain-like"/>
    <property type="match status" value="1"/>
</dbReference>
<dbReference type="GO" id="GO:0000976">
    <property type="term" value="F:transcription cis-regulatory region binding"/>
    <property type="evidence" value="ECO:0007669"/>
    <property type="project" value="TreeGrafter"/>
</dbReference>
<dbReference type="InterPro" id="IPR009057">
    <property type="entry name" value="Homeodomain-like_sf"/>
</dbReference>
<keyword evidence="13" id="KW-1185">Reference proteome</keyword>
<evidence type="ECO:0000256" key="6">
    <source>
        <dbReference type="ARBA" id="ARBA00023125"/>
    </source>
</evidence>
<dbReference type="PANTHER" id="PTHR31948:SF119">
    <property type="entry name" value="ZINC-FINGER HOMEODOMAIN PROTEIN 6-LIKE"/>
    <property type="match status" value="1"/>
</dbReference>
<feature type="compositionally biased region" description="Polar residues" evidence="10">
    <location>
        <begin position="176"/>
        <end position="189"/>
    </location>
</feature>
<organism evidence="12 13">
    <name type="scientific">Dovyalis caffra</name>
    <dbReference type="NCBI Taxonomy" id="77055"/>
    <lineage>
        <taxon>Eukaryota</taxon>
        <taxon>Viridiplantae</taxon>
        <taxon>Streptophyta</taxon>
        <taxon>Embryophyta</taxon>
        <taxon>Tracheophyta</taxon>
        <taxon>Spermatophyta</taxon>
        <taxon>Magnoliopsida</taxon>
        <taxon>eudicotyledons</taxon>
        <taxon>Gunneridae</taxon>
        <taxon>Pentapetalae</taxon>
        <taxon>rosids</taxon>
        <taxon>fabids</taxon>
        <taxon>Malpighiales</taxon>
        <taxon>Salicaceae</taxon>
        <taxon>Flacourtieae</taxon>
        <taxon>Dovyalis</taxon>
    </lineage>
</organism>
<proteinExistence type="predicted"/>
<dbReference type="EMBL" id="CAWUPB010001158">
    <property type="protein sequence ID" value="CAK7339581.1"/>
    <property type="molecule type" value="Genomic_DNA"/>
</dbReference>
<dbReference type="GO" id="GO:0003700">
    <property type="term" value="F:DNA-binding transcription factor activity"/>
    <property type="evidence" value="ECO:0007669"/>
    <property type="project" value="TreeGrafter"/>
</dbReference>
<dbReference type="PANTHER" id="PTHR31948">
    <property type="entry name" value="ZINC-FINGER HOMEODOMAIN PROTEIN 2"/>
    <property type="match status" value="1"/>
</dbReference>
<feature type="compositionally biased region" description="Basic and acidic residues" evidence="10">
    <location>
        <begin position="1"/>
        <end position="11"/>
    </location>
</feature>
<dbReference type="PROSITE" id="PS51523">
    <property type="entry name" value="ZF_HD_DIMER"/>
    <property type="match status" value="1"/>
</dbReference>
<reference evidence="12 13" key="1">
    <citation type="submission" date="2024-01" db="EMBL/GenBank/DDBJ databases">
        <authorList>
            <person name="Waweru B."/>
        </authorList>
    </citation>
    <scope>NUCLEOTIDE SEQUENCE [LARGE SCALE GENOMIC DNA]</scope>
</reference>
<keyword evidence="8" id="KW-0804">Transcription</keyword>
<dbReference type="GO" id="GO:0050793">
    <property type="term" value="P:regulation of developmental process"/>
    <property type="evidence" value="ECO:0007669"/>
    <property type="project" value="TreeGrafter"/>
</dbReference>
<evidence type="ECO:0000256" key="1">
    <source>
        <dbReference type="ARBA" id="ARBA00004123"/>
    </source>
</evidence>
<keyword evidence="6" id="KW-0238">DNA-binding</keyword>
<evidence type="ECO:0000256" key="5">
    <source>
        <dbReference type="ARBA" id="ARBA00023015"/>
    </source>
</evidence>